<dbReference type="GO" id="GO:0003700">
    <property type="term" value="F:DNA-binding transcription factor activity"/>
    <property type="evidence" value="ECO:0007669"/>
    <property type="project" value="InterPro"/>
</dbReference>
<dbReference type="InterPro" id="IPR018062">
    <property type="entry name" value="HTH_AraC-typ_CS"/>
</dbReference>
<keyword evidence="1" id="KW-0805">Transcription regulation</keyword>
<protein>
    <submittedName>
        <fullName evidence="5">Carnitine catabolism transcriptional activator</fullName>
    </submittedName>
</protein>
<dbReference type="InterPro" id="IPR002818">
    <property type="entry name" value="DJ-1/PfpI"/>
</dbReference>
<evidence type="ECO:0000256" key="2">
    <source>
        <dbReference type="ARBA" id="ARBA00023125"/>
    </source>
</evidence>
<dbReference type="PROSITE" id="PS00041">
    <property type="entry name" value="HTH_ARAC_FAMILY_1"/>
    <property type="match status" value="1"/>
</dbReference>
<dbReference type="SUPFAM" id="SSF46689">
    <property type="entry name" value="Homeodomain-like"/>
    <property type="match status" value="1"/>
</dbReference>
<dbReference type="PANTHER" id="PTHR43130:SF3">
    <property type="entry name" value="HTH-TYPE TRANSCRIPTIONAL REGULATOR RV1931C"/>
    <property type="match status" value="1"/>
</dbReference>
<dbReference type="InterPro" id="IPR029062">
    <property type="entry name" value="Class_I_gatase-like"/>
</dbReference>
<feature type="domain" description="HTH araC/xylS-type" evidence="4">
    <location>
        <begin position="214"/>
        <end position="312"/>
    </location>
</feature>
<dbReference type="SUPFAM" id="SSF52317">
    <property type="entry name" value="Class I glutamine amidotransferase-like"/>
    <property type="match status" value="1"/>
</dbReference>
<dbReference type="Pfam" id="PF12833">
    <property type="entry name" value="HTH_18"/>
    <property type="match status" value="1"/>
</dbReference>
<evidence type="ECO:0000313" key="6">
    <source>
        <dbReference type="Proteomes" id="UP000051326"/>
    </source>
</evidence>
<dbReference type="GO" id="GO:0043565">
    <property type="term" value="F:sequence-specific DNA binding"/>
    <property type="evidence" value="ECO:0007669"/>
    <property type="project" value="InterPro"/>
</dbReference>
<accession>A0A0P1HD03</accession>
<proteinExistence type="predicted"/>
<evidence type="ECO:0000256" key="1">
    <source>
        <dbReference type="ARBA" id="ARBA00023015"/>
    </source>
</evidence>
<keyword evidence="2" id="KW-0238">DNA-binding</keyword>
<dbReference type="Gene3D" id="3.40.50.880">
    <property type="match status" value="1"/>
</dbReference>
<dbReference type="InterPro" id="IPR052158">
    <property type="entry name" value="INH-QAR"/>
</dbReference>
<dbReference type="RefSeq" id="WP_058287423.1">
    <property type="nucleotide sequence ID" value="NZ_CYSR01000031.1"/>
</dbReference>
<dbReference type="SMART" id="SM00342">
    <property type="entry name" value="HTH_ARAC"/>
    <property type="match status" value="1"/>
</dbReference>
<evidence type="ECO:0000313" key="5">
    <source>
        <dbReference type="EMBL" id="CUI01409.1"/>
    </source>
</evidence>
<name>A0A0P1HD03_9RHOB</name>
<dbReference type="Pfam" id="PF01965">
    <property type="entry name" value="DJ-1_PfpI"/>
    <property type="match status" value="1"/>
</dbReference>
<sequence length="319" mass="34587">MRNWTKDTAALQQIDVLLFDAFSAHCLANTVEPLRAANTFAGRQAYAWRFLTLGGAPAVSSSGMEVRAHGQLGDCSGDLLIAMPSYDFLRHATVATARALKSAARRYKRLAGFDTGAWLLAGAGLLDGRRATIHWEELGRFTEAFPEVQAERTRQVWDGNRITCTGALAAFDTMMELIGEQHGAALRLEVAALFMAPEATETQDPILVRGKSVARAVAVMQANLEAPLPIAAVARKAGRSQKDLEARMKAELGATPQAVYRRLRLIQARKLVLETVLSVSEIALRCGYDDPSALTRAFKAEFGVTPRTLRGGGQIAHPT</sequence>
<dbReference type="InterPro" id="IPR018060">
    <property type="entry name" value="HTH_AraC"/>
</dbReference>
<dbReference type="STRING" id="1396826.PHA8399_03551"/>
<dbReference type="AlphaFoldDB" id="A0A0P1HD03"/>
<dbReference type="CDD" id="cd03136">
    <property type="entry name" value="GATase1_AraC_ArgR_like"/>
    <property type="match status" value="1"/>
</dbReference>
<dbReference type="Gene3D" id="1.10.10.60">
    <property type="entry name" value="Homeodomain-like"/>
    <property type="match status" value="1"/>
</dbReference>
<keyword evidence="3" id="KW-0804">Transcription</keyword>
<evidence type="ECO:0000256" key="3">
    <source>
        <dbReference type="ARBA" id="ARBA00023163"/>
    </source>
</evidence>
<organism evidence="5 6">
    <name type="scientific">Leisingera aquaemixtae</name>
    <dbReference type="NCBI Taxonomy" id="1396826"/>
    <lineage>
        <taxon>Bacteria</taxon>
        <taxon>Pseudomonadati</taxon>
        <taxon>Pseudomonadota</taxon>
        <taxon>Alphaproteobacteria</taxon>
        <taxon>Rhodobacterales</taxon>
        <taxon>Roseobacteraceae</taxon>
        <taxon>Leisingera</taxon>
    </lineage>
</organism>
<reference evidence="5 6" key="1">
    <citation type="submission" date="2015-09" db="EMBL/GenBank/DDBJ databases">
        <authorList>
            <consortium name="Swine Surveillance"/>
        </authorList>
    </citation>
    <scope>NUCLEOTIDE SEQUENCE [LARGE SCALE GENOMIC DNA]</scope>
    <source>
        <strain evidence="5 6">CECT 8399</strain>
    </source>
</reference>
<dbReference type="Proteomes" id="UP000051326">
    <property type="component" value="Unassembled WGS sequence"/>
</dbReference>
<dbReference type="InterPro" id="IPR009057">
    <property type="entry name" value="Homeodomain-like_sf"/>
</dbReference>
<evidence type="ECO:0000259" key="4">
    <source>
        <dbReference type="PROSITE" id="PS01124"/>
    </source>
</evidence>
<dbReference type="EMBL" id="CYSR01000031">
    <property type="protein sequence ID" value="CUI01409.1"/>
    <property type="molecule type" value="Genomic_DNA"/>
</dbReference>
<dbReference type="PROSITE" id="PS01124">
    <property type="entry name" value="HTH_ARAC_FAMILY_2"/>
    <property type="match status" value="1"/>
</dbReference>
<gene>
    <name evidence="5" type="primary">cdhR_7</name>
    <name evidence="5" type="ORF">PHA8399_03551</name>
</gene>
<dbReference type="PANTHER" id="PTHR43130">
    <property type="entry name" value="ARAC-FAMILY TRANSCRIPTIONAL REGULATOR"/>
    <property type="match status" value="1"/>
</dbReference>